<keyword evidence="2" id="KW-1185">Reference proteome</keyword>
<dbReference type="AlphaFoldDB" id="S2W753"/>
<protein>
    <submittedName>
        <fullName evidence="1">Uncharacterized protein</fullName>
    </submittedName>
</protein>
<dbReference type="STRING" id="883161.HMPREF9306_00074"/>
<evidence type="ECO:0000313" key="1">
    <source>
        <dbReference type="EMBL" id="EPD34040.1"/>
    </source>
</evidence>
<organism evidence="1 2">
    <name type="scientific">Propionimicrobium lymphophilum ACS-093-V-SCH5</name>
    <dbReference type="NCBI Taxonomy" id="883161"/>
    <lineage>
        <taxon>Bacteria</taxon>
        <taxon>Bacillati</taxon>
        <taxon>Actinomycetota</taxon>
        <taxon>Actinomycetes</taxon>
        <taxon>Propionibacteriales</taxon>
        <taxon>Propionibacteriaceae</taxon>
        <taxon>Propionimicrobium</taxon>
    </lineage>
</organism>
<accession>S2W753</accession>
<gene>
    <name evidence="1" type="ORF">HMPREF9306_00074</name>
</gene>
<name>S2W753_9ACTN</name>
<dbReference type="Proteomes" id="UP000014417">
    <property type="component" value="Unassembled WGS sequence"/>
</dbReference>
<evidence type="ECO:0000313" key="2">
    <source>
        <dbReference type="Proteomes" id="UP000014417"/>
    </source>
</evidence>
<sequence>MTNLARLVRWLAAHDEIDTAVLHCPHTERPKVARRCLSIRWDDCLANVDVRPLAVLLANGCNYLQVYACPERELPSDAWKSALGDLIGPYEEVNRIGQGEGLDMASVPFPRRQLFAVTGIGEKDDQDLAYEAFHELVTQQAIPLPEMTAEERLHAMRCPCCSAHASDCKVSWLTDEGWLESCLACRVSVHYCAEFSDDETKREDEIGLSLLEAFEARKELPQAKCVECGNLHPKSEGKLCALCKWRSERPFEATMPPEVLEKLPEALRKRLGG</sequence>
<dbReference type="EMBL" id="AGZR01000001">
    <property type="protein sequence ID" value="EPD34040.1"/>
    <property type="molecule type" value="Genomic_DNA"/>
</dbReference>
<reference evidence="1 2" key="1">
    <citation type="submission" date="2013-04" db="EMBL/GenBank/DDBJ databases">
        <title>The Genome Sequence of Propionimicrobium lymphophilum ACS-093-V-SCH5.</title>
        <authorList>
            <consortium name="The Broad Institute Genomics Platform"/>
            <person name="Earl A."/>
            <person name="Ward D."/>
            <person name="Feldgarden M."/>
            <person name="Gevers D."/>
            <person name="Saerens B."/>
            <person name="Vaneechoutte M."/>
            <person name="Walker B."/>
            <person name="Young S."/>
            <person name="Zeng Q."/>
            <person name="Gargeya S."/>
            <person name="Fitzgerald M."/>
            <person name="Haas B."/>
            <person name="Abouelleil A."/>
            <person name="Allen A.W."/>
            <person name="Alvarado L."/>
            <person name="Arachchi H.M."/>
            <person name="Berlin A.M."/>
            <person name="Chapman S.B."/>
            <person name="Gainer-Dewar J."/>
            <person name="Goldberg J."/>
            <person name="Griggs A."/>
            <person name="Gujja S."/>
            <person name="Hansen M."/>
            <person name="Howarth C."/>
            <person name="Imamovic A."/>
            <person name="Ireland A."/>
            <person name="Larimer J."/>
            <person name="McCowan C."/>
            <person name="Murphy C."/>
            <person name="Pearson M."/>
            <person name="Poon T.W."/>
            <person name="Priest M."/>
            <person name="Roberts A."/>
            <person name="Saif S."/>
            <person name="Shea T."/>
            <person name="Sisk P."/>
            <person name="Sykes S."/>
            <person name="Wortman J."/>
            <person name="Nusbaum C."/>
            <person name="Birren B."/>
        </authorList>
    </citation>
    <scope>NUCLEOTIDE SEQUENCE [LARGE SCALE GENOMIC DNA]</scope>
    <source>
        <strain evidence="1 2">ACS-093-V-SCH5</strain>
    </source>
</reference>
<dbReference type="HOGENOM" id="CLU_057109_0_0_11"/>
<proteinExistence type="predicted"/>
<comment type="caution">
    <text evidence="1">The sequence shown here is derived from an EMBL/GenBank/DDBJ whole genome shotgun (WGS) entry which is preliminary data.</text>
</comment>